<gene>
    <name evidence="1" type="ORF">Sjap_000686</name>
</gene>
<proteinExistence type="predicted"/>
<dbReference type="EMBL" id="JBBNAE010000001">
    <property type="protein sequence ID" value="KAK9153206.1"/>
    <property type="molecule type" value="Genomic_DNA"/>
</dbReference>
<comment type="caution">
    <text evidence="1">The sequence shown here is derived from an EMBL/GenBank/DDBJ whole genome shotgun (WGS) entry which is preliminary data.</text>
</comment>
<keyword evidence="2" id="KW-1185">Reference proteome</keyword>
<dbReference type="AlphaFoldDB" id="A0AAP0PUA7"/>
<dbReference type="Proteomes" id="UP001417504">
    <property type="component" value="Unassembled WGS sequence"/>
</dbReference>
<accession>A0AAP0PUA7</accession>
<evidence type="ECO:0000313" key="1">
    <source>
        <dbReference type="EMBL" id="KAK9153206.1"/>
    </source>
</evidence>
<sequence>MEVFAGEGAALVKSPKSSVALFSLASKSFFRSLTPFLNDHSFALYILIRSSNSVISSRS</sequence>
<protein>
    <submittedName>
        <fullName evidence="1">Uncharacterized protein</fullName>
    </submittedName>
</protein>
<evidence type="ECO:0000313" key="2">
    <source>
        <dbReference type="Proteomes" id="UP001417504"/>
    </source>
</evidence>
<name>A0AAP0PUA7_9MAGN</name>
<reference evidence="1 2" key="1">
    <citation type="submission" date="2024-01" db="EMBL/GenBank/DDBJ databases">
        <title>Genome assemblies of Stephania.</title>
        <authorList>
            <person name="Yang L."/>
        </authorList>
    </citation>
    <scope>NUCLEOTIDE SEQUENCE [LARGE SCALE GENOMIC DNA]</scope>
    <source>
        <strain evidence="1">QJT</strain>
        <tissue evidence="1">Leaf</tissue>
    </source>
</reference>
<organism evidence="1 2">
    <name type="scientific">Stephania japonica</name>
    <dbReference type="NCBI Taxonomy" id="461633"/>
    <lineage>
        <taxon>Eukaryota</taxon>
        <taxon>Viridiplantae</taxon>
        <taxon>Streptophyta</taxon>
        <taxon>Embryophyta</taxon>
        <taxon>Tracheophyta</taxon>
        <taxon>Spermatophyta</taxon>
        <taxon>Magnoliopsida</taxon>
        <taxon>Ranunculales</taxon>
        <taxon>Menispermaceae</taxon>
        <taxon>Menispermoideae</taxon>
        <taxon>Cissampelideae</taxon>
        <taxon>Stephania</taxon>
    </lineage>
</organism>